<evidence type="ECO:0000256" key="6">
    <source>
        <dbReference type="ARBA" id="ARBA00022552"/>
    </source>
</evidence>
<comment type="subcellular location">
    <subcellularLocation>
        <location evidence="2">Cytoplasm</location>
    </subcellularLocation>
</comment>
<evidence type="ECO:0000256" key="11">
    <source>
        <dbReference type="ARBA" id="ARBA00022730"/>
    </source>
</evidence>
<evidence type="ECO:0000256" key="12">
    <source>
        <dbReference type="ARBA" id="ARBA00022759"/>
    </source>
</evidence>
<keyword evidence="5" id="KW-0963">Cytoplasm</keyword>
<dbReference type="GO" id="GO:0046872">
    <property type="term" value="F:metal ion binding"/>
    <property type="evidence" value="ECO:0007669"/>
    <property type="project" value="UniProtKB-KW"/>
</dbReference>
<dbReference type="Gene3D" id="2.40.50.140">
    <property type="entry name" value="Nucleic acid-binding proteins"/>
    <property type="match status" value="2"/>
</dbReference>
<evidence type="ECO:0000256" key="10">
    <source>
        <dbReference type="ARBA" id="ARBA00022723"/>
    </source>
</evidence>
<keyword evidence="6" id="KW-0698">rRNA processing</keyword>
<accession>A0AAU0ULH4</accession>
<dbReference type="GO" id="GO:0005737">
    <property type="term" value="C:cytoplasm"/>
    <property type="evidence" value="ECO:0007669"/>
    <property type="project" value="UniProtKB-SubCell"/>
</dbReference>
<evidence type="ECO:0000259" key="16">
    <source>
        <dbReference type="PROSITE" id="PS50126"/>
    </source>
</evidence>
<evidence type="ECO:0000256" key="1">
    <source>
        <dbReference type="ARBA" id="ARBA00001946"/>
    </source>
</evidence>
<organism evidence="18 19">
    <name type="scientific">Metallumcola ferriviriculae</name>
    <dbReference type="NCBI Taxonomy" id="3039180"/>
    <lineage>
        <taxon>Bacteria</taxon>
        <taxon>Bacillati</taxon>
        <taxon>Bacillota</taxon>
        <taxon>Clostridia</taxon>
        <taxon>Neomoorellales</taxon>
        <taxon>Desulfitibacteraceae</taxon>
        <taxon>Metallumcola</taxon>
    </lineage>
</organism>
<evidence type="ECO:0000313" key="19">
    <source>
        <dbReference type="Proteomes" id="UP001329915"/>
    </source>
</evidence>
<dbReference type="PROSITE" id="PS50126">
    <property type="entry name" value="S1"/>
    <property type="match status" value="1"/>
</dbReference>
<dbReference type="NCBIfam" id="TIGR00757">
    <property type="entry name" value="RNaseEG"/>
    <property type="match status" value="1"/>
</dbReference>
<dbReference type="AlphaFoldDB" id="A0AAU0ULH4"/>
<sequence length="561" mass="62645">MYKEIIVHVDDQETTVAVLEDQRLAEVYLERSLNQRLVGNIFKGKVENVLPGMQAAFVDIGLEKNAFLYVEDAISGQQHQAAGGNAGKLSINDVVKQGQEIIVQIVKEPIGTKGARVTRNITLPGRNLVLMPNVSYIGISRRIEEEEERERLRQLSEKVKPADMGLIVRTVADGIRESEMAEDIDNLVHLWKHINNRNSRQSAPSLLHKDLELIQRILRDLFTQDVERLLVNSQLTYEKVIEALSLIAPSLKNKVSLLREENLLDKFSIRQQLAHALERKVWLKCGGHLVIDQMEALTAVDVNTGKFVGSKNLEETVLKTNLDAAVEIARQIRLRNIGGIIIIDFIDMIAGEHQEQVLTALSEELKYDKTRTNVLGLTQLGLVELTRKKVRQSLRSIMQKDCPYCMGTGRVLSEDTVSFRVHRDILEEAEKTPAPAISARVNPLVAAHLIGTGGSGLRALEQETGKQILIQGQKELHIEDAEIRTVYDKAEIERLTVPVHVGEEFRVKVEEPHAANPYDGIGRVQGFVLDIEGGGALVGQQAIVEITKVFRTYARAKILGS</sequence>
<evidence type="ECO:0000256" key="4">
    <source>
        <dbReference type="ARBA" id="ARBA00017719"/>
    </source>
</evidence>
<dbReference type="GO" id="GO:0006364">
    <property type="term" value="P:rRNA processing"/>
    <property type="evidence" value="ECO:0007669"/>
    <property type="project" value="UniProtKB-KW"/>
</dbReference>
<dbReference type="RefSeq" id="WP_366924095.1">
    <property type="nucleotide sequence ID" value="NZ_CP121694.1"/>
</dbReference>
<dbReference type="PANTHER" id="PTHR30001">
    <property type="entry name" value="RIBONUCLEASE"/>
    <property type="match status" value="1"/>
</dbReference>
<dbReference type="CDD" id="cd04453">
    <property type="entry name" value="S1_RNase_E"/>
    <property type="match status" value="1"/>
</dbReference>
<evidence type="ECO:0000256" key="5">
    <source>
        <dbReference type="ARBA" id="ARBA00022490"/>
    </source>
</evidence>
<dbReference type="InterPro" id="IPR019307">
    <property type="entry name" value="RNA-bd_AU-1/RNase_E/G"/>
</dbReference>
<evidence type="ECO:0000256" key="2">
    <source>
        <dbReference type="ARBA" id="ARBA00004496"/>
    </source>
</evidence>
<dbReference type="GO" id="GO:0008033">
    <property type="term" value="P:tRNA processing"/>
    <property type="evidence" value="ECO:0007669"/>
    <property type="project" value="UniProtKB-KW"/>
</dbReference>
<evidence type="ECO:0000256" key="14">
    <source>
        <dbReference type="ARBA" id="ARBA00022842"/>
    </source>
</evidence>
<dbReference type="SMART" id="SM00316">
    <property type="entry name" value="S1"/>
    <property type="match status" value="1"/>
</dbReference>
<keyword evidence="7" id="KW-0820">tRNA-binding</keyword>
<dbReference type="KEGG" id="dbc:MFMK1_001045"/>
<dbReference type="PROSITE" id="PS50926">
    <property type="entry name" value="TRAM"/>
    <property type="match status" value="1"/>
</dbReference>
<dbReference type="Proteomes" id="UP001329915">
    <property type="component" value="Chromosome"/>
</dbReference>
<keyword evidence="15" id="KW-0694">RNA-binding</keyword>
<dbReference type="GO" id="GO:0004519">
    <property type="term" value="F:endonuclease activity"/>
    <property type="evidence" value="ECO:0007669"/>
    <property type="project" value="UniProtKB-KW"/>
</dbReference>
<dbReference type="GO" id="GO:0004540">
    <property type="term" value="F:RNA nuclease activity"/>
    <property type="evidence" value="ECO:0007669"/>
    <property type="project" value="InterPro"/>
</dbReference>
<dbReference type="InterPro" id="IPR048583">
    <property type="entry name" value="RNase_E_G_thioredoxin-like"/>
</dbReference>
<evidence type="ECO:0000256" key="9">
    <source>
        <dbReference type="ARBA" id="ARBA00022722"/>
    </source>
</evidence>
<name>A0AAU0ULH4_9FIRM</name>
<dbReference type="InterPro" id="IPR004659">
    <property type="entry name" value="RNase_E/G"/>
</dbReference>
<dbReference type="Pfam" id="PF10150">
    <property type="entry name" value="RNase_E_G"/>
    <property type="match status" value="1"/>
</dbReference>
<dbReference type="InterPro" id="IPR012340">
    <property type="entry name" value="NA-bd_OB-fold"/>
</dbReference>
<keyword evidence="13" id="KW-0378">Hydrolase</keyword>
<dbReference type="GO" id="GO:0000049">
    <property type="term" value="F:tRNA binding"/>
    <property type="evidence" value="ECO:0007669"/>
    <property type="project" value="UniProtKB-KW"/>
</dbReference>
<evidence type="ECO:0000313" key="18">
    <source>
        <dbReference type="EMBL" id="WRO21242.1"/>
    </source>
</evidence>
<gene>
    <name evidence="18" type="ORF">MFMK1_001045</name>
</gene>
<comment type="cofactor">
    <cofactor evidence="1">
        <name>Mg(2+)</name>
        <dbReference type="ChEBI" id="CHEBI:18420"/>
    </cofactor>
</comment>
<dbReference type="Gene3D" id="3.40.1260.20">
    <property type="entry name" value="Ribonuclease E, catalytic domain"/>
    <property type="match status" value="1"/>
</dbReference>
<dbReference type="GO" id="GO:0019843">
    <property type="term" value="F:rRNA binding"/>
    <property type="evidence" value="ECO:0007669"/>
    <property type="project" value="UniProtKB-KW"/>
</dbReference>
<dbReference type="Pfam" id="PF20833">
    <property type="entry name" value="RNase_E_G_Thio"/>
    <property type="match status" value="1"/>
</dbReference>
<proteinExistence type="inferred from homology"/>
<evidence type="ECO:0000256" key="3">
    <source>
        <dbReference type="ARBA" id="ARBA00005663"/>
    </source>
</evidence>
<keyword evidence="19" id="KW-1185">Reference proteome</keyword>
<keyword evidence="10" id="KW-0479">Metal-binding</keyword>
<keyword evidence="14" id="KW-0460">Magnesium</keyword>
<dbReference type="EMBL" id="CP121694">
    <property type="protein sequence ID" value="WRO21242.1"/>
    <property type="molecule type" value="Genomic_DNA"/>
</dbReference>
<feature type="domain" description="TRAM" evidence="17">
    <location>
        <begin position="498"/>
        <end position="560"/>
    </location>
</feature>
<protein>
    <recommendedName>
        <fullName evidence="4">Ribonuclease G</fullName>
    </recommendedName>
</protein>
<evidence type="ECO:0000259" key="17">
    <source>
        <dbReference type="PROSITE" id="PS50926"/>
    </source>
</evidence>
<dbReference type="InterPro" id="IPR002792">
    <property type="entry name" value="TRAM_dom"/>
</dbReference>
<keyword evidence="9" id="KW-0540">Nuclease</keyword>
<evidence type="ECO:0000256" key="13">
    <source>
        <dbReference type="ARBA" id="ARBA00022801"/>
    </source>
</evidence>
<dbReference type="SUPFAM" id="SSF50249">
    <property type="entry name" value="Nucleic acid-binding proteins"/>
    <property type="match status" value="2"/>
</dbReference>
<keyword evidence="8" id="KW-0819">tRNA processing</keyword>
<evidence type="ECO:0000256" key="7">
    <source>
        <dbReference type="ARBA" id="ARBA00022555"/>
    </source>
</evidence>
<dbReference type="InterPro" id="IPR003029">
    <property type="entry name" value="S1_domain"/>
</dbReference>
<dbReference type="Pfam" id="PF01938">
    <property type="entry name" value="TRAM"/>
    <property type="match status" value="1"/>
</dbReference>
<keyword evidence="12" id="KW-0255">Endonuclease</keyword>
<dbReference type="PANTHER" id="PTHR30001:SF0">
    <property type="entry name" value="RIBONUCLEASE G"/>
    <property type="match status" value="1"/>
</dbReference>
<evidence type="ECO:0000256" key="15">
    <source>
        <dbReference type="ARBA" id="ARBA00022884"/>
    </source>
</evidence>
<keyword evidence="11" id="KW-0699">rRNA-binding</keyword>
<reference evidence="18 19" key="1">
    <citation type="submission" date="2023-04" db="EMBL/GenBank/DDBJ databases">
        <authorList>
            <person name="Hsu D."/>
        </authorList>
    </citation>
    <scope>NUCLEOTIDE SEQUENCE [LARGE SCALE GENOMIC DNA]</scope>
    <source>
        <strain evidence="18 19">MK1</strain>
    </source>
</reference>
<evidence type="ECO:0000256" key="8">
    <source>
        <dbReference type="ARBA" id="ARBA00022694"/>
    </source>
</evidence>
<dbReference type="GO" id="GO:0016787">
    <property type="term" value="F:hydrolase activity"/>
    <property type="evidence" value="ECO:0007669"/>
    <property type="project" value="UniProtKB-KW"/>
</dbReference>
<feature type="domain" description="S1 motif" evidence="16">
    <location>
        <begin position="39"/>
        <end position="126"/>
    </location>
</feature>
<comment type="similarity">
    <text evidence="3">Belongs to the RNase E/G family. RNase G subfamily.</text>
</comment>